<protein>
    <submittedName>
        <fullName evidence="9">SusC/RagA family TonB-linked outer membrane protein</fullName>
    </submittedName>
</protein>
<dbReference type="InterPro" id="IPR011662">
    <property type="entry name" value="Secretin/TonB_short_N"/>
</dbReference>
<keyword evidence="4 7" id="KW-0812">Transmembrane</keyword>
<evidence type="ECO:0000256" key="7">
    <source>
        <dbReference type="PROSITE-ProRule" id="PRU01360"/>
    </source>
</evidence>
<dbReference type="InterPro" id="IPR008969">
    <property type="entry name" value="CarboxyPept-like_regulatory"/>
</dbReference>
<name>A0A2S5A5Y1_9SPHI</name>
<evidence type="ECO:0000256" key="2">
    <source>
        <dbReference type="ARBA" id="ARBA00022448"/>
    </source>
</evidence>
<keyword evidence="2 7" id="KW-0813">Transport</keyword>
<dbReference type="Gene3D" id="2.60.40.1120">
    <property type="entry name" value="Carboxypeptidase-like, regulatory domain"/>
    <property type="match status" value="1"/>
</dbReference>
<accession>A0A2S5A5Y1</accession>
<dbReference type="EMBL" id="PQVF01000003">
    <property type="protein sequence ID" value="POY37926.1"/>
    <property type="molecule type" value="Genomic_DNA"/>
</dbReference>
<dbReference type="Proteomes" id="UP000236893">
    <property type="component" value="Unassembled WGS sequence"/>
</dbReference>
<dbReference type="GO" id="GO:0009279">
    <property type="term" value="C:cell outer membrane"/>
    <property type="evidence" value="ECO:0007669"/>
    <property type="project" value="UniProtKB-SubCell"/>
</dbReference>
<keyword evidence="5 7" id="KW-0472">Membrane</keyword>
<evidence type="ECO:0000256" key="5">
    <source>
        <dbReference type="ARBA" id="ARBA00023136"/>
    </source>
</evidence>
<dbReference type="InterPro" id="IPR039426">
    <property type="entry name" value="TonB-dep_rcpt-like"/>
</dbReference>
<organism evidence="9 10">
    <name type="scientific">Solitalea longa</name>
    <dbReference type="NCBI Taxonomy" id="2079460"/>
    <lineage>
        <taxon>Bacteria</taxon>
        <taxon>Pseudomonadati</taxon>
        <taxon>Bacteroidota</taxon>
        <taxon>Sphingobacteriia</taxon>
        <taxon>Sphingobacteriales</taxon>
        <taxon>Sphingobacteriaceae</taxon>
        <taxon>Solitalea</taxon>
    </lineage>
</organism>
<evidence type="ECO:0000256" key="1">
    <source>
        <dbReference type="ARBA" id="ARBA00004571"/>
    </source>
</evidence>
<reference evidence="9 10" key="1">
    <citation type="submission" date="2018-01" db="EMBL/GenBank/DDBJ databases">
        <authorList>
            <person name="Gaut B.S."/>
            <person name="Morton B.R."/>
            <person name="Clegg M.T."/>
            <person name="Duvall M.R."/>
        </authorList>
    </citation>
    <scope>NUCLEOTIDE SEQUENCE [LARGE SCALE GENOMIC DNA]</scope>
    <source>
        <strain evidence="9 10">HR-AV</strain>
    </source>
</reference>
<dbReference type="SMART" id="SM00965">
    <property type="entry name" value="STN"/>
    <property type="match status" value="1"/>
</dbReference>
<dbReference type="Pfam" id="PF07715">
    <property type="entry name" value="Plug"/>
    <property type="match status" value="1"/>
</dbReference>
<proteinExistence type="inferred from homology"/>
<dbReference type="AlphaFoldDB" id="A0A2S5A5Y1"/>
<dbReference type="Gene3D" id="2.170.130.10">
    <property type="entry name" value="TonB-dependent receptor, plug domain"/>
    <property type="match status" value="1"/>
</dbReference>
<comment type="subcellular location">
    <subcellularLocation>
        <location evidence="1 7">Cell outer membrane</location>
        <topology evidence="1 7">Multi-pass membrane protein</topology>
    </subcellularLocation>
</comment>
<dbReference type="InterPro" id="IPR023996">
    <property type="entry name" value="TonB-dep_OMP_SusC/RagA"/>
</dbReference>
<keyword evidence="6 7" id="KW-0998">Cell outer membrane</keyword>
<dbReference type="PROSITE" id="PS52016">
    <property type="entry name" value="TONB_DEPENDENT_REC_3"/>
    <property type="match status" value="1"/>
</dbReference>
<keyword evidence="3 7" id="KW-1134">Transmembrane beta strand</keyword>
<dbReference type="Gene3D" id="2.40.170.20">
    <property type="entry name" value="TonB-dependent receptor, beta-barrel domain"/>
    <property type="match status" value="1"/>
</dbReference>
<dbReference type="Pfam" id="PF07660">
    <property type="entry name" value="STN"/>
    <property type="match status" value="1"/>
</dbReference>
<sequence length="1100" mass="122598">MYSFYIKKLVQPPRCISKFLLIMRITTLILIMAILQVSASSFAQKITISKKKAPLIDVLSQIRTQTGYDFIFNSTVLQDAKEVSLDVKDAELDDVLKKVFEGQPLEYEVVNKTVVVTKVTFPLLERFMDHLTAFDIRGVVLNEVGMPMEGANVKIKGTTMATNTNENGEFFLSNVDKKAVLVISFIGYETKEITVTENFYRIQLVLKSDKLEEITVNAGYYSIKDSERTGSIAKITAAEIEKQPVTNVLATMQGRLPGVNVTQTTGMPGGGFAIEIRGKNSLRFEGNDPLYIIDGVPYSSQDIGSTYTSGNIPGQNSPLNSINPNDVASIEVLKDADATAIYGSRGANGVVLITTKKGKEGKATFSANYSRGFGEVAHFMDVMKTPEYLAMRREAFANDGVTNYPANAYDVNGTWDQNRNTNWQKELIGGTANYTNVQTSVSGGNSQTQYLLSGNYSKETTVLPGDFEYIKGNGHFNLNHESENKKFKINFTGGYTIQRNNLPALDYTRTAITLVPNAPALYDAEGNLNWENNTFDNPLAQLEGTIKGQTKDLITNLLLSYDIGAGFTAKTSFGYTDLQQSQNNIQPSTIYNPAYGLGSERSVLFTNTVNRNSWIAEPQINWNHVFGKGKIDALAGVTFQQQNGDQLVNLAEGFASNSLIENPASATNHYVLNSDESVYKYQAFFGRINWNWDSKYIVNITGRRDGSSRFGPGRQYANFGAIGAAWLFSNEKFIKENLSFLSFGKIRGSYGITGNDQIGDYQYLDTYATSGNTYQGIGGLQPTRLFNPDFGWETNKKLELALETGFWNDRIFTTMAWYRNRSSSQLVGIPLPGTTGFSEIQANLDAEVQNSGFEFSLRTSNFRSTNFSWTSTFNLTWAQNKLLSFPGLEGSTYKYQYVVGQPINITKVYHYTGLNPNTGVYQFEDFNVDGKFSAVDDKQIIKNLSPQYYGGFQNQLRYRNIQLDFLFQFVKQEATNENYRMGMPGTMVNQPEGVTEHWQSTGDLGPYQSYSNSNTQKRTANSRFFQSDAAIGDASYIRLKNVSISYDVPKSWTQNILCKLSLQGQNLLTITPYKGMDPELIAEGYLPPLRVVTASLQITF</sequence>
<feature type="domain" description="Secretin/TonB short N-terminal" evidence="8">
    <location>
        <begin position="68"/>
        <end position="119"/>
    </location>
</feature>
<keyword evidence="10" id="KW-1185">Reference proteome</keyword>
<dbReference type="SUPFAM" id="SSF56935">
    <property type="entry name" value="Porins"/>
    <property type="match status" value="1"/>
</dbReference>
<dbReference type="OrthoDB" id="9768177at2"/>
<dbReference type="InterPro" id="IPR036942">
    <property type="entry name" value="Beta-barrel_TonB_sf"/>
</dbReference>
<dbReference type="NCBIfam" id="TIGR04056">
    <property type="entry name" value="OMP_RagA_SusC"/>
    <property type="match status" value="1"/>
</dbReference>
<evidence type="ECO:0000313" key="9">
    <source>
        <dbReference type="EMBL" id="POY37926.1"/>
    </source>
</evidence>
<evidence type="ECO:0000313" key="10">
    <source>
        <dbReference type="Proteomes" id="UP000236893"/>
    </source>
</evidence>
<evidence type="ECO:0000256" key="4">
    <source>
        <dbReference type="ARBA" id="ARBA00022692"/>
    </source>
</evidence>
<comment type="caution">
    <text evidence="9">The sequence shown here is derived from an EMBL/GenBank/DDBJ whole genome shotgun (WGS) entry which is preliminary data.</text>
</comment>
<dbReference type="NCBIfam" id="TIGR04057">
    <property type="entry name" value="SusC_RagA_signa"/>
    <property type="match status" value="1"/>
</dbReference>
<dbReference type="InterPro" id="IPR037066">
    <property type="entry name" value="Plug_dom_sf"/>
</dbReference>
<dbReference type="InterPro" id="IPR012910">
    <property type="entry name" value="Plug_dom"/>
</dbReference>
<dbReference type="Pfam" id="PF13715">
    <property type="entry name" value="CarbopepD_reg_2"/>
    <property type="match status" value="1"/>
</dbReference>
<evidence type="ECO:0000259" key="8">
    <source>
        <dbReference type="SMART" id="SM00965"/>
    </source>
</evidence>
<evidence type="ECO:0000256" key="3">
    <source>
        <dbReference type="ARBA" id="ARBA00022452"/>
    </source>
</evidence>
<evidence type="ECO:0000256" key="6">
    <source>
        <dbReference type="ARBA" id="ARBA00023237"/>
    </source>
</evidence>
<comment type="similarity">
    <text evidence="7">Belongs to the TonB-dependent receptor family.</text>
</comment>
<dbReference type="SUPFAM" id="SSF49464">
    <property type="entry name" value="Carboxypeptidase regulatory domain-like"/>
    <property type="match status" value="1"/>
</dbReference>
<dbReference type="InterPro" id="IPR023997">
    <property type="entry name" value="TonB-dep_OMP_SusC/RagA_CS"/>
</dbReference>
<gene>
    <name evidence="9" type="ORF">C3K47_05210</name>
</gene>